<proteinExistence type="predicted"/>
<name>A0A2H3CJG8_9AGAR</name>
<evidence type="ECO:0000313" key="2">
    <source>
        <dbReference type="Proteomes" id="UP000218334"/>
    </source>
</evidence>
<dbReference type="EMBL" id="KZ293416">
    <property type="protein sequence ID" value="PBK76263.1"/>
    <property type="molecule type" value="Genomic_DNA"/>
</dbReference>
<accession>A0A2H3CJG8</accession>
<sequence>MNIVQHRRSESNRLTWIAEIPRRFTTRFPTEPNRLYRRAELSSLHLKSDYLTSNCISPWTWLDNLGSCIYAALPGPRGDFTNNIIHPPFHLLKYESGNPACEKDSNFALLHRLHHTDTKSDYSFANEDIHGIRALSPHRW</sequence>
<keyword evidence="2" id="KW-1185">Reference proteome</keyword>
<dbReference type="Proteomes" id="UP000218334">
    <property type="component" value="Unassembled WGS sequence"/>
</dbReference>
<protein>
    <submittedName>
        <fullName evidence="1">Uncharacterized protein</fullName>
    </submittedName>
</protein>
<evidence type="ECO:0000313" key="1">
    <source>
        <dbReference type="EMBL" id="PBK76263.1"/>
    </source>
</evidence>
<reference evidence="2" key="1">
    <citation type="journal article" date="2017" name="Nat. Ecol. Evol.">
        <title>Genome expansion and lineage-specific genetic innovations in the forest pathogenic fungi Armillaria.</title>
        <authorList>
            <person name="Sipos G."/>
            <person name="Prasanna A.N."/>
            <person name="Walter M.C."/>
            <person name="O'Connor E."/>
            <person name="Balint B."/>
            <person name="Krizsan K."/>
            <person name="Kiss B."/>
            <person name="Hess J."/>
            <person name="Varga T."/>
            <person name="Slot J."/>
            <person name="Riley R."/>
            <person name="Boka B."/>
            <person name="Rigling D."/>
            <person name="Barry K."/>
            <person name="Lee J."/>
            <person name="Mihaltcheva S."/>
            <person name="LaButti K."/>
            <person name="Lipzen A."/>
            <person name="Waldron R."/>
            <person name="Moloney N.M."/>
            <person name="Sperisen C."/>
            <person name="Kredics L."/>
            <person name="Vagvoelgyi C."/>
            <person name="Patrignani A."/>
            <person name="Fitzpatrick D."/>
            <person name="Nagy I."/>
            <person name="Doyle S."/>
            <person name="Anderson J.B."/>
            <person name="Grigoriev I.V."/>
            <person name="Gueldener U."/>
            <person name="Muensterkoetter M."/>
            <person name="Nagy L.G."/>
        </authorList>
    </citation>
    <scope>NUCLEOTIDE SEQUENCE [LARGE SCALE GENOMIC DNA]</scope>
    <source>
        <strain evidence="2">28-4</strain>
    </source>
</reference>
<organism evidence="1 2">
    <name type="scientific">Armillaria solidipes</name>
    <dbReference type="NCBI Taxonomy" id="1076256"/>
    <lineage>
        <taxon>Eukaryota</taxon>
        <taxon>Fungi</taxon>
        <taxon>Dikarya</taxon>
        <taxon>Basidiomycota</taxon>
        <taxon>Agaricomycotina</taxon>
        <taxon>Agaricomycetes</taxon>
        <taxon>Agaricomycetidae</taxon>
        <taxon>Agaricales</taxon>
        <taxon>Marasmiineae</taxon>
        <taxon>Physalacriaceae</taxon>
        <taxon>Armillaria</taxon>
    </lineage>
</organism>
<dbReference type="AlphaFoldDB" id="A0A2H3CJG8"/>
<gene>
    <name evidence="1" type="ORF">ARMSODRAFT_948047</name>
</gene>